<dbReference type="EMBL" id="CAJVQB010017083">
    <property type="protein sequence ID" value="CAG8782648.1"/>
    <property type="molecule type" value="Genomic_DNA"/>
</dbReference>
<evidence type="ECO:0000313" key="2">
    <source>
        <dbReference type="EMBL" id="CAG8782648.1"/>
    </source>
</evidence>
<gene>
    <name evidence="2" type="ORF">GMARGA_LOCUS19953</name>
</gene>
<protein>
    <submittedName>
        <fullName evidence="2">11716_t:CDS:1</fullName>
    </submittedName>
</protein>
<dbReference type="Proteomes" id="UP000789901">
    <property type="component" value="Unassembled WGS sequence"/>
</dbReference>
<evidence type="ECO:0000256" key="1">
    <source>
        <dbReference type="SAM" id="MobiDB-lite"/>
    </source>
</evidence>
<name>A0ABN7VKT5_GIGMA</name>
<comment type="caution">
    <text evidence="2">The sequence shown here is derived from an EMBL/GenBank/DDBJ whole genome shotgun (WGS) entry which is preliminary data.</text>
</comment>
<feature type="region of interest" description="Disordered" evidence="1">
    <location>
        <begin position="102"/>
        <end position="125"/>
    </location>
</feature>
<sequence>MNQRPSIILQQSMQLTTNIQQLPFSMPTCIQQPYNMPTHNVFAVNSGIQSNIIQQVDTRPEYIQQNAIPTRLYKDNWKSSPSIKISTTNLLEVGDVQCVASDNNYDSQVTETDRVDNSEDSYSNK</sequence>
<organism evidence="2 3">
    <name type="scientific">Gigaspora margarita</name>
    <dbReference type="NCBI Taxonomy" id="4874"/>
    <lineage>
        <taxon>Eukaryota</taxon>
        <taxon>Fungi</taxon>
        <taxon>Fungi incertae sedis</taxon>
        <taxon>Mucoromycota</taxon>
        <taxon>Glomeromycotina</taxon>
        <taxon>Glomeromycetes</taxon>
        <taxon>Diversisporales</taxon>
        <taxon>Gigasporaceae</taxon>
        <taxon>Gigaspora</taxon>
    </lineage>
</organism>
<feature type="non-terminal residue" evidence="2">
    <location>
        <position position="125"/>
    </location>
</feature>
<proteinExistence type="predicted"/>
<accession>A0ABN7VKT5</accession>
<evidence type="ECO:0000313" key="3">
    <source>
        <dbReference type="Proteomes" id="UP000789901"/>
    </source>
</evidence>
<keyword evidence="3" id="KW-1185">Reference proteome</keyword>
<reference evidence="2 3" key="1">
    <citation type="submission" date="2021-06" db="EMBL/GenBank/DDBJ databases">
        <authorList>
            <person name="Kallberg Y."/>
            <person name="Tangrot J."/>
            <person name="Rosling A."/>
        </authorList>
    </citation>
    <scope>NUCLEOTIDE SEQUENCE [LARGE SCALE GENOMIC DNA]</scope>
    <source>
        <strain evidence="2 3">120-4 pot B 10/14</strain>
    </source>
</reference>